<reference evidence="12" key="1">
    <citation type="submission" date="2020-10" db="EMBL/GenBank/DDBJ databases">
        <authorList>
            <person name="Gilroy R."/>
        </authorList>
    </citation>
    <scope>NUCLEOTIDE SEQUENCE</scope>
    <source>
        <strain evidence="12">10669</strain>
    </source>
</reference>
<dbReference type="GO" id="GO:0000105">
    <property type="term" value="P:L-histidine biosynthetic process"/>
    <property type="evidence" value="ECO:0007669"/>
    <property type="project" value="UniProtKB-UniRule"/>
</dbReference>
<comment type="caution">
    <text evidence="12">The sequence shown here is derived from an EMBL/GenBank/DDBJ whole genome shotgun (WGS) entry which is preliminary data.</text>
</comment>
<comment type="subcellular location">
    <subcellularLocation>
        <location evidence="2 9 11">Cytoplasm</location>
    </subcellularLocation>
</comment>
<evidence type="ECO:0000256" key="9">
    <source>
        <dbReference type="HAMAP-Rule" id="MF_01014"/>
    </source>
</evidence>
<dbReference type="InterPro" id="IPR023016">
    <property type="entry name" value="HisA/PriA"/>
</dbReference>
<evidence type="ECO:0000256" key="3">
    <source>
        <dbReference type="ARBA" id="ARBA00005133"/>
    </source>
</evidence>
<dbReference type="InterPro" id="IPR044524">
    <property type="entry name" value="Isoase_HisA-like"/>
</dbReference>
<dbReference type="InterPro" id="IPR013785">
    <property type="entry name" value="Aldolase_TIM"/>
</dbReference>
<evidence type="ECO:0000256" key="10">
    <source>
        <dbReference type="RuleBase" id="RU003657"/>
    </source>
</evidence>
<keyword evidence="5 9" id="KW-0963">Cytoplasm</keyword>
<dbReference type="EMBL" id="DVOG01000198">
    <property type="protein sequence ID" value="HIV04970.1"/>
    <property type="molecule type" value="Genomic_DNA"/>
</dbReference>
<name>A0A9D1NL83_9BACT</name>
<dbReference type="EC" id="5.3.1.16" evidence="9 11"/>
<protein>
    <recommendedName>
        <fullName evidence="9 11">1-(5-phosphoribosyl)-5-[(5-phosphoribosylamino)methylideneamino] imidazole-4-carboxamide isomerase</fullName>
        <ecNumber evidence="9 11">5.3.1.16</ecNumber>
    </recommendedName>
    <alternativeName>
        <fullName evidence="9">Phosphoribosylformimino-5-aminoimidazole carboxamide ribotide isomerase</fullName>
    </alternativeName>
</protein>
<dbReference type="GO" id="GO:0005737">
    <property type="term" value="C:cytoplasm"/>
    <property type="evidence" value="ECO:0007669"/>
    <property type="project" value="UniProtKB-SubCell"/>
</dbReference>
<dbReference type="Proteomes" id="UP000886812">
    <property type="component" value="Unassembled WGS sequence"/>
</dbReference>
<accession>A0A9D1NL83</accession>
<dbReference type="InterPro" id="IPR006063">
    <property type="entry name" value="HisA_bact_arch"/>
</dbReference>
<dbReference type="InterPro" id="IPR006062">
    <property type="entry name" value="His_biosynth"/>
</dbReference>
<keyword evidence="8 9" id="KW-0413">Isomerase</keyword>
<reference evidence="12" key="2">
    <citation type="journal article" date="2021" name="PeerJ">
        <title>Extensive microbial diversity within the chicken gut microbiome revealed by metagenomics and culture.</title>
        <authorList>
            <person name="Gilroy R."/>
            <person name="Ravi A."/>
            <person name="Getino M."/>
            <person name="Pursley I."/>
            <person name="Horton D.L."/>
            <person name="Alikhan N.F."/>
            <person name="Baker D."/>
            <person name="Gharbi K."/>
            <person name="Hall N."/>
            <person name="Watson M."/>
            <person name="Adriaenssens E.M."/>
            <person name="Foster-Nyarko E."/>
            <person name="Jarju S."/>
            <person name="Secka A."/>
            <person name="Antonio M."/>
            <person name="Oren A."/>
            <person name="Chaudhuri R.R."/>
            <person name="La Ragione R."/>
            <person name="Hildebrand F."/>
            <person name="Pallen M.J."/>
        </authorList>
    </citation>
    <scope>NUCLEOTIDE SEQUENCE</scope>
    <source>
        <strain evidence="12">10669</strain>
    </source>
</reference>
<proteinExistence type="inferred from homology"/>
<dbReference type="FunFam" id="3.20.20.70:FF:000009">
    <property type="entry name" value="1-(5-phosphoribosyl)-5-[(5-phosphoribosylamino)methylideneamino] imidazole-4-carboxamide isomerase"/>
    <property type="match status" value="1"/>
</dbReference>
<dbReference type="NCBIfam" id="TIGR00007">
    <property type="entry name" value="1-(5-phosphoribosyl)-5-[(5-phosphoribosylamino)methylideneamino]imidazole-4-carboxamide isomerase"/>
    <property type="match status" value="1"/>
</dbReference>
<comment type="catalytic activity">
    <reaction evidence="1 9 11">
        <text>1-(5-phospho-beta-D-ribosyl)-5-[(5-phospho-beta-D-ribosylamino)methylideneamino]imidazole-4-carboxamide = 5-[(5-phospho-1-deoxy-D-ribulos-1-ylimino)methylamino]-1-(5-phospho-beta-D-ribosyl)imidazole-4-carboxamide</text>
        <dbReference type="Rhea" id="RHEA:15469"/>
        <dbReference type="ChEBI" id="CHEBI:58435"/>
        <dbReference type="ChEBI" id="CHEBI:58525"/>
        <dbReference type="EC" id="5.3.1.16"/>
    </reaction>
</comment>
<gene>
    <name evidence="9 12" type="primary">hisA</name>
    <name evidence="12" type="ORF">IAC75_07495</name>
</gene>
<evidence type="ECO:0000313" key="12">
    <source>
        <dbReference type="EMBL" id="HIV04970.1"/>
    </source>
</evidence>
<evidence type="ECO:0000256" key="11">
    <source>
        <dbReference type="RuleBase" id="RU003658"/>
    </source>
</evidence>
<evidence type="ECO:0000256" key="6">
    <source>
        <dbReference type="ARBA" id="ARBA00022605"/>
    </source>
</evidence>
<dbReference type="PANTHER" id="PTHR43090">
    <property type="entry name" value="1-(5-PHOSPHORIBOSYL)-5-[(5-PHOSPHORIBOSYLAMINO)METHYLIDENEAMINO] IMIDAZOLE-4-CARBOXAMIDE ISOMERASE"/>
    <property type="match status" value="1"/>
</dbReference>
<dbReference type="Gene3D" id="3.20.20.70">
    <property type="entry name" value="Aldolase class I"/>
    <property type="match status" value="1"/>
</dbReference>
<dbReference type="PANTHER" id="PTHR43090:SF2">
    <property type="entry name" value="1-(5-PHOSPHORIBOSYL)-5-[(5-PHOSPHORIBOSYLAMINO)METHYLIDENEAMINO] IMIDAZOLE-4-CARBOXAMIDE ISOMERASE"/>
    <property type="match status" value="1"/>
</dbReference>
<keyword evidence="6 9" id="KW-0028">Amino-acid biosynthesis</keyword>
<organism evidence="12 13">
    <name type="scientific">Candidatus Spyradosoma merdigallinarum</name>
    <dbReference type="NCBI Taxonomy" id="2840950"/>
    <lineage>
        <taxon>Bacteria</taxon>
        <taxon>Pseudomonadati</taxon>
        <taxon>Verrucomicrobiota</taxon>
        <taxon>Opitutia</taxon>
        <taxon>Opitutia incertae sedis</taxon>
        <taxon>Candidatus Spyradosoma</taxon>
    </lineage>
</organism>
<dbReference type="InterPro" id="IPR011060">
    <property type="entry name" value="RibuloseP-bd_barrel"/>
</dbReference>
<evidence type="ECO:0000256" key="4">
    <source>
        <dbReference type="ARBA" id="ARBA00009667"/>
    </source>
</evidence>
<evidence type="ECO:0000256" key="5">
    <source>
        <dbReference type="ARBA" id="ARBA00022490"/>
    </source>
</evidence>
<sequence length="243" mass="25236">MTIYPAIDIRGGNCVRLRQGAADAATKYFEDPADPAKAFARDGSAWIHVVDLDGAFGGEPRNIAALRRIAETGLKIQFGGGLRTAENVRAALEAGAARVVVGTKAAQDDAFVAELVETFGGEKIAVGIDAKDGFVAVRGWVDVTARRATELAGTVAALGVKTVVYTDIATDGMLSGPNFAALEKMLESTGAGVIASGGVSRREDVLRLRELAGTHANLDGVIVGKALYEKRVSLPDLLAIAAS</sequence>
<evidence type="ECO:0000256" key="7">
    <source>
        <dbReference type="ARBA" id="ARBA00023102"/>
    </source>
</evidence>
<dbReference type="Pfam" id="PF00977">
    <property type="entry name" value="His_biosynth"/>
    <property type="match status" value="1"/>
</dbReference>
<dbReference type="CDD" id="cd04732">
    <property type="entry name" value="HisA"/>
    <property type="match status" value="1"/>
</dbReference>
<evidence type="ECO:0000256" key="8">
    <source>
        <dbReference type="ARBA" id="ARBA00023235"/>
    </source>
</evidence>
<evidence type="ECO:0000313" key="13">
    <source>
        <dbReference type="Proteomes" id="UP000886812"/>
    </source>
</evidence>
<dbReference type="GO" id="GO:0000162">
    <property type="term" value="P:L-tryptophan biosynthetic process"/>
    <property type="evidence" value="ECO:0007669"/>
    <property type="project" value="TreeGrafter"/>
</dbReference>
<comment type="pathway">
    <text evidence="3 9 11">Amino-acid biosynthesis; L-histidine biosynthesis; L-histidine from 5-phospho-alpha-D-ribose 1-diphosphate: step 4/9.</text>
</comment>
<evidence type="ECO:0000256" key="2">
    <source>
        <dbReference type="ARBA" id="ARBA00004496"/>
    </source>
</evidence>
<dbReference type="AlphaFoldDB" id="A0A9D1NL83"/>
<dbReference type="SUPFAM" id="SSF51366">
    <property type="entry name" value="Ribulose-phoshate binding barrel"/>
    <property type="match status" value="1"/>
</dbReference>
<comment type="similarity">
    <text evidence="4 9 10">Belongs to the HisA/HisF family.</text>
</comment>
<dbReference type="GO" id="GO:0003949">
    <property type="term" value="F:1-(5-phosphoribosyl)-5-[(5-phosphoribosylamino)methylideneamino]imidazole-4-carboxamide isomerase activity"/>
    <property type="evidence" value="ECO:0007669"/>
    <property type="project" value="UniProtKB-UniRule"/>
</dbReference>
<keyword evidence="7 9" id="KW-0368">Histidine biosynthesis</keyword>
<feature type="active site" description="Proton donor" evidence="9">
    <location>
        <position position="129"/>
    </location>
</feature>
<feature type="active site" description="Proton acceptor" evidence="9">
    <location>
        <position position="8"/>
    </location>
</feature>
<dbReference type="HAMAP" id="MF_01014">
    <property type="entry name" value="HisA"/>
    <property type="match status" value="1"/>
</dbReference>
<evidence type="ECO:0000256" key="1">
    <source>
        <dbReference type="ARBA" id="ARBA00000901"/>
    </source>
</evidence>